<reference evidence="6" key="1">
    <citation type="journal article" date="2014" name="Int. J. Syst. Evol. Microbiol.">
        <title>Complete genome sequence of Corynebacterium casei LMG S-19264T (=DSM 44701T), isolated from a smear-ripened cheese.</title>
        <authorList>
            <consortium name="US DOE Joint Genome Institute (JGI-PGF)"/>
            <person name="Walter F."/>
            <person name="Albersmeier A."/>
            <person name="Kalinowski J."/>
            <person name="Ruckert C."/>
        </authorList>
    </citation>
    <scope>NUCLEOTIDE SEQUENCE</scope>
    <source>
        <strain evidence="6">VKM B-2484</strain>
    </source>
</reference>
<keyword evidence="1 2" id="KW-0545">Nucleotide biosynthesis</keyword>
<dbReference type="GO" id="GO:0005737">
    <property type="term" value="C:cytoplasm"/>
    <property type="evidence" value="ECO:0007669"/>
    <property type="project" value="TreeGrafter"/>
</dbReference>
<evidence type="ECO:0000256" key="2">
    <source>
        <dbReference type="RuleBase" id="RU004324"/>
    </source>
</evidence>
<evidence type="ECO:0000259" key="4">
    <source>
        <dbReference type="Pfam" id="PF00156"/>
    </source>
</evidence>
<dbReference type="NCBIfam" id="TIGR01251">
    <property type="entry name" value="ribP_PPkin"/>
    <property type="match status" value="1"/>
</dbReference>
<evidence type="ECO:0000256" key="3">
    <source>
        <dbReference type="SAM" id="MobiDB-lite"/>
    </source>
</evidence>
<dbReference type="RefSeq" id="WP_213375406.1">
    <property type="nucleotide sequence ID" value="NZ_BSFJ01000026.1"/>
</dbReference>
<feature type="compositionally biased region" description="Basic and acidic residues" evidence="3">
    <location>
        <begin position="305"/>
        <end position="315"/>
    </location>
</feature>
<evidence type="ECO:0000256" key="1">
    <source>
        <dbReference type="ARBA" id="ARBA00022727"/>
    </source>
</evidence>
<gene>
    <name evidence="6" type="ORF">GCM10017643_35390</name>
</gene>
<dbReference type="AlphaFoldDB" id="A0A9W6N0W4"/>
<dbReference type="GO" id="GO:0006164">
    <property type="term" value="P:purine nucleotide biosynthetic process"/>
    <property type="evidence" value="ECO:0007669"/>
    <property type="project" value="TreeGrafter"/>
</dbReference>
<dbReference type="GO" id="GO:0002189">
    <property type="term" value="C:ribose phosphate diphosphokinase complex"/>
    <property type="evidence" value="ECO:0007669"/>
    <property type="project" value="TreeGrafter"/>
</dbReference>
<evidence type="ECO:0000259" key="5">
    <source>
        <dbReference type="Pfam" id="PF13793"/>
    </source>
</evidence>
<feature type="region of interest" description="Disordered" evidence="3">
    <location>
        <begin position="305"/>
        <end position="348"/>
    </location>
</feature>
<name>A0A9W6N0W4_9HYPH</name>
<dbReference type="InterPro" id="IPR000836">
    <property type="entry name" value="PRTase_dom"/>
</dbReference>
<dbReference type="CDD" id="cd06223">
    <property type="entry name" value="PRTases_typeI"/>
    <property type="match status" value="1"/>
</dbReference>
<dbReference type="GO" id="GO:0004749">
    <property type="term" value="F:ribose phosphate diphosphokinase activity"/>
    <property type="evidence" value="ECO:0007669"/>
    <property type="project" value="TreeGrafter"/>
</dbReference>
<dbReference type="InterPro" id="IPR029099">
    <property type="entry name" value="Pribosyltran_N"/>
</dbReference>
<keyword evidence="7" id="KW-1185">Reference proteome</keyword>
<dbReference type="InterPro" id="IPR005946">
    <property type="entry name" value="Rib-P_diPkinase"/>
</dbReference>
<dbReference type="SUPFAM" id="SSF53271">
    <property type="entry name" value="PRTase-like"/>
    <property type="match status" value="2"/>
</dbReference>
<feature type="domain" description="Phosphoribosyltransferase" evidence="4">
    <location>
        <begin position="140"/>
        <end position="229"/>
    </location>
</feature>
<evidence type="ECO:0000313" key="7">
    <source>
        <dbReference type="Proteomes" id="UP001143370"/>
    </source>
</evidence>
<reference evidence="6" key="2">
    <citation type="submission" date="2023-01" db="EMBL/GenBank/DDBJ databases">
        <authorList>
            <person name="Sun Q."/>
            <person name="Evtushenko L."/>
        </authorList>
    </citation>
    <scope>NUCLEOTIDE SEQUENCE</scope>
    <source>
        <strain evidence="6">VKM B-2484</strain>
    </source>
</reference>
<feature type="compositionally biased region" description="Polar residues" evidence="3">
    <location>
        <begin position="329"/>
        <end position="339"/>
    </location>
</feature>
<accession>A0A9W6N0W4</accession>
<dbReference type="NCBIfam" id="NF005537">
    <property type="entry name" value="PRK07199.1"/>
    <property type="match status" value="1"/>
</dbReference>
<dbReference type="GO" id="GO:0000287">
    <property type="term" value="F:magnesium ion binding"/>
    <property type="evidence" value="ECO:0007669"/>
    <property type="project" value="InterPro"/>
</dbReference>
<dbReference type="InterPro" id="IPR029057">
    <property type="entry name" value="PRTase-like"/>
</dbReference>
<dbReference type="PANTHER" id="PTHR10210:SF41">
    <property type="entry name" value="RIBOSE-PHOSPHATE PYROPHOSPHOKINASE 1, CHLOROPLASTIC"/>
    <property type="match status" value="1"/>
</dbReference>
<evidence type="ECO:0000313" key="6">
    <source>
        <dbReference type="EMBL" id="GLK73422.1"/>
    </source>
</evidence>
<feature type="domain" description="Ribose-phosphate pyrophosphokinase N-terminal" evidence="5">
    <location>
        <begin position="7"/>
        <end position="114"/>
    </location>
</feature>
<comment type="similarity">
    <text evidence="2">Belongs to the ribose-phosphate pyrophosphokinase family.</text>
</comment>
<protein>
    <submittedName>
        <fullName evidence="6">Phosphoribosylpyrophosphate synthetase</fullName>
    </submittedName>
</protein>
<dbReference type="Gene3D" id="3.40.50.2020">
    <property type="match status" value="2"/>
</dbReference>
<dbReference type="Pfam" id="PF00156">
    <property type="entry name" value="Pribosyltran"/>
    <property type="match status" value="1"/>
</dbReference>
<sequence>MRLILPLPGNEIFARHLAESGGWELGAIETRRFPDGETYVRILSNIANRPVDLVCTLAPPDDGFLRLVFAADAARSLGAREVTLVAPYLAYMRQDRRFLPGEAVTSKTFARLVSSTFDRLVTVDPHLHRYAALSALYTIPTETLHAAPLLADWIAAEVQKPLIIGPDEESEQWVSAIAARIGAPHAVLSKTRHGDRSVDVELPDLSQWSGLRPVLVDDIASSGDTLFEAACKLPLQGFARPVCAVIHGLFAEDSYQRLLAVADRIVSSDSVLHASNAIRLAPLIAAAISAARNVPRDIVRHRRPAEPLDEVERAGIDSFPASDPPPWTSGVSRTRTPVPQQGKGDSAT</sequence>
<comment type="caution">
    <text evidence="6">The sequence shown here is derived from an EMBL/GenBank/DDBJ whole genome shotgun (WGS) entry which is preliminary data.</text>
</comment>
<dbReference type="SMART" id="SM01400">
    <property type="entry name" value="Pribosyltran_N"/>
    <property type="match status" value="1"/>
</dbReference>
<organism evidence="6 7">
    <name type="scientific">Ancylobacter dichloromethanicus</name>
    <dbReference type="NCBI Taxonomy" id="518825"/>
    <lineage>
        <taxon>Bacteria</taxon>
        <taxon>Pseudomonadati</taxon>
        <taxon>Pseudomonadota</taxon>
        <taxon>Alphaproteobacteria</taxon>
        <taxon>Hyphomicrobiales</taxon>
        <taxon>Xanthobacteraceae</taxon>
        <taxon>Ancylobacter</taxon>
    </lineage>
</organism>
<dbReference type="EMBL" id="BSFJ01000026">
    <property type="protein sequence ID" value="GLK73422.1"/>
    <property type="molecule type" value="Genomic_DNA"/>
</dbReference>
<dbReference type="PANTHER" id="PTHR10210">
    <property type="entry name" value="RIBOSE-PHOSPHATE DIPHOSPHOKINASE FAMILY MEMBER"/>
    <property type="match status" value="1"/>
</dbReference>
<dbReference type="GO" id="GO:0006015">
    <property type="term" value="P:5-phosphoribose 1-diphosphate biosynthetic process"/>
    <property type="evidence" value="ECO:0007669"/>
    <property type="project" value="TreeGrafter"/>
</dbReference>
<proteinExistence type="inferred from homology"/>
<dbReference type="Pfam" id="PF13793">
    <property type="entry name" value="Pribosyltran_N"/>
    <property type="match status" value="1"/>
</dbReference>
<dbReference type="Proteomes" id="UP001143370">
    <property type="component" value="Unassembled WGS sequence"/>
</dbReference>